<dbReference type="AlphaFoldDB" id="A0AAV4P9E3"/>
<evidence type="ECO:0000313" key="1">
    <source>
        <dbReference type="EMBL" id="GIX93068.1"/>
    </source>
</evidence>
<gene>
    <name evidence="1" type="ORF">CEXT_52061</name>
</gene>
<keyword evidence="2" id="KW-1185">Reference proteome</keyword>
<sequence>MDPGNTWNAHRSQSVPRTPSIVQNAHWSEHYSEGDNFTQSVSLEKWLGVVKTETDWWILATLPPLNAHWSEHYSEGDNFTQSVSLEKWLGVVKTETDWWILAALPPLVRGEIMETPGCGNGPENTLSARRSGHLPRTPSIVQNAHWSEHYSEGDNFTQSISLEKGWV</sequence>
<organism evidence="1 2">
    <name type="scientific">Caerostris extrusa</name>
    <name type="common">Bark spider</name>
    <name type="synonym">Caerostris bankana</name>
    <dbReference type="NCBI Taxonomy" id="172846"/>
    <lineage>
        <taxon>Eukaryota</taxon>
        <taxon>Metazoa</taxon>
        <taxon>Ecdysozoa</taxon>
        <taxon>Arthropoda</taxon>
        <taxon>Chelicerata</taxon>
        <taxon>Arachnida</taxon>
        <taxon>Araneae</taxon>
        <taxon>Araneomorphae</taxon>
        <taxon>Entelegynae</taxon>
        <taxon>Araneoidea</taxon>
        <taxon>Araneidae</taxon>
        <taxon>Caerostris</taxon>
    </lineage>
</organism>
<dbReference type="Proteomes" id="UP001054945">
    <property type="component" value="Unassembled WGS sequence"/>
</dbReference>
<accession>A0AAV4P9E3</accession>
<dbReference type="EMBL" id="BPLR01004190">
    <property type="protein sequence ID" value="GIX93068.1"/>
    <property type="molecule type" value="Genomic_DNA"/>
</dbReference>
<protein>
    <submittedName>
        <fullName evidence="1">Uncharacterized protein</fullName>
    </submittedName>
</protein>
<name>A0AAV4P9E3_CAEEX</name>
<reference evidence="1 2" key="1">
    <citation type="submission" date="2021-06" db="EMBL/GenBank/DDBJ databases">
        <title>Caerostris extrusa draft genome.</title>
        <authorList>
            <person name="Kono N."/>
            <person name="Arakawa K."/>
        </authorList>
    </citation>
    <scope>NUCLEOTIDE SEQUENCE [LARGE SCALE GENOMIC DNA]</scope>
</reference>
<comment type="caution">
    <text evidence="1">The sequence shown here is derived from an EMBL/GenBank/DDBJ whole genome shotgun (WGS) entry which is preliminary data.</text>
</comment>
<evidence type="ECO:0000313" key="2">
    <source>
        <dbReference type="Proteomes" id="UP001054945"/>
    </source>
</evidence>
<proteinExistence type="predicted"/>